<sequence length="138" mass="16269">MNESRLDLSKPIGECSTQELLEALMLQRGRFNLFDAERVLHDLYANRNLWISFFMGPQIVEDAEYCLNGLFRTLRSISYRWHADTLYVHAQDDDCVYPLVELGKVWQCDDVEVFDRKRTGELMGRYPAPSPVVVYWWD</sequence>
<comment type="caution">
    <text evidence="1">The sequence shown here is derived from an EMBL/GenBank/DDBJ whole genome shotgun (WGS) entry which is preliminary data.</text>
</comment>
<evidence type="ECO:0008006" key="3">
    <source>
        <dbReference type="Google" id="ProtNLM"/>
    </source>
</evidence>
<protein>
    <recommendedName>
        <fullName evidence="3">DUF4253 domain-containing protein</fullName>
    </recommendedName>
</protein>
<evidence type="ECO:0000313" key="2">
    <source>
        <dbReference type="Proteomes" id="UP001050975"/>
    </source>
</evidence>
<evidence type="ECO:0000313" key="1">
    <source>
        <dbReference type="EMBL" id="GET37827.1"/>
    </source>
</evidence>
<accession>A0AAV3XEJ1</accession>
<dbReference type="EMBL" id="BLAY01000034">
    <property type="protein sequence ID" value="GET37827.1"/>
    <property type="molecule type" value="Genomic_DNA"/>
</dbReference>
<proteinExistence type="predicted"/>
<reference evidence="1" key="1">
    <citation type="submission" date="2019-10" db="EMBL/GenBank/DDBJ databases">
        <title>Draft genome sequece of Microseira wollei NIES-4236.</title>
        <authorList>
            <person name="Yamaguchi H."/>
            <person name="Suzuki S."/>
            <person name="Kawachi M."/>
        </authorList>
    </citation>
    <scope>NUCLEOTIDE SEQUENCE</scope>
    <source>
        <strain evidence="1">NIES-4236</strain>
    </source>
</reference>
<dbReference type="AlphaFoldDB" id="A0AAV3XEJ1"/>
<gene>
    <name evidence="1" type="ORF">MiSe_25810</name>
</gene>
<dbReference type="Proteomes" id="UP001050975">
    <property type="component" value="Unassembled WGS sequence"/>
</dbReference>
<keyword evidence="2" id="KW-1185">Reference proteome</keyword>
<organism evidence="1 2">
    <name type="scientific">Microseira wollei NIES-4236</name>
    <dbReference type="NCBI Taxonomy" id="2530354"/>
    <lineage>
        <taxon>Bacteria</taxon>
        <taxon>Bacillati</taxon>
        <taxon>Cyanobacteriota</taxon>
        <taxon>Cyanophyceae</taxon>
        <taxon>Oscillatoriophycideae</taxon>
        <taxon>Aerosakkonematales</taxon>
        <taxon>Aerosakkonemataceae</taxon>
        <taxon>Microseira</taxon>
    </lineage>
</organism>
<dbReference type="RefSeq" id="WP_226579967.1">
    <property type="nucleotide sequence ID" value="NZ_BLAY01000034.1"/>
</dbReference>
<name>A0AAV3XEJ1_9CYAN</name>